<feature type="region of interest" description="Disordered" evidence="1">
    <location>
        <begin position="663"/>
        <end position="683"/>
    </location>
</feature>
<feature type="region of interest" description="Disordered" evidence="1">
    <location>
        <begin position="1"/>
        <end position="23"/>
    </location>
</feature>
<dbReference type="AlphaFoldDB" id="A0A0G4EY51"/>
<dbReference type="VEuPathDB" id="CryptoDB:Vbra_13942"/>
<evidence type="ECO:0000313" key="2">
    <source>
        <dbReference type="EMBL" id="CEM03554.1"/>
    </source>
</evidence>
<dbReference type="EMBL" id="CDMY01000344">
    <property type="protein sequence ID" value="CEM03554.1"/>
    <property type="molecule type" value="Genomic_DNA"/>
</dbReference>
<dbReference type="Proteomes" id="UP000041254">
    <property type="component" value="Unassembled WGS sequence"/>
</dbReference>
<accession>A0A0G4EY51</accession>
<evidence type="ECO:0000256" key="1">
    <source>
        <dbReference type="SAM" id="MobiDB-lite"/>
    </source>
</evidence>
<keyword evidence="3" id="KW-1185">Reference proteome</keyword>
<reference evidence="2 3" key="1">
    <citation type="submission" date="2014-11" db="EMBL/GenBank/DDBJ databases">
        <authorList>
            <person name="Zhu J."/>
            <person name="Qi W."/>
            <person name="Song R."/>
        </authorList>
    </citation>
    <scope>NUCLEOTIDE SEQUENCE [LARGE SCALE GENOMIC DNA]</scope>
</reference>
<name>A0A0G4EY51_VITBC</name>
<feature type="compositionally biased region" description="Basic and acidic residues" evidence="1">
    <location>
        <begin position="670"/>
        <end position="683"/>
    </location>
</feature>
<sequence>MNGPPAKAPRTAPPVQSDDHPSSLTARRSLTSLLDGLIWLNVSSYQSVKERLAMSCVCRAFYWSIYSLIRIINWHRPNHGLSCQGPGGSLVTFEQQQHAVILLPREEEVEEIGRARLSAFVSLQLVFHTDTLKAIQTTQAKQQRDGNDDADQEASGLLVAQVKGPDAVFPSVTSVEVDSLDGLHLFQQQKLVCPALDRLTGRVLSEDETNFIASDWDLRPSLAAKRASMRSAFDGSLAFVLGSSPALSHLDIFPLLCCGVYLSSNCEVPLTTAALPSLKNLRHVGHLKLWGGKVETSRVVVREGRTTSIDCCGETTEGPPTAETLELVETIKRHAAGGDTLTLEGCCSWSGDPTSPHFSGIRFNGARRLEVELATAPDVDAESFNSIPQWLTDDSTLKSLCNVTELHLTDNSDKETWPTCDPEYLMPPSTPNRLSRLLSSLPKLTHVYFDDRPKMTGIMASEALAYIQQGIAKPLKKLEVKYDEPLFFNQPRTKAAAPVAFPSPHTTREYPTVEELSIEMKPTDTHMLARACAMLQDSNNANDWHTYNLRAQRFYNARAESVPERLRDLFRLVHEVRPKHATFKLRERADTFTAPSDADQVQRELDLLLRESRVRDDMAEYGMEVRLPMAYRRFNGMQCSAKYMAAWPAKHELTVEVDIWPLDDSDADGEERKGVDDEKGWTD</sequence>
<dbReference type="PhylomeDB" id="A0A0G4EY51"/>
<evidence type="ECO:0000313" key="3">
    <source>
        <dbReference type="Proteomes" id="UP000041254"/>
    </source>
</evidence>
<protein>
    <submittedName>
        <fullName evidence="2">Uncharacterized protein</fullName>
    </submittedName>
</protein>
<dbReference type="InParanoid" id="A0A0G4EY51"/>
<gene>
    <name evidence="2" type="ORF">Vbra_13942</name>
</gene>
<organism evidence="2 3">
    <name type="scientific">Vitrella brassicaformis (strain CCMP3155)</name>
    <dbReference type="NCBI Taxonomy" id="1169540"/>
    <lineage>
        <taxon>Eukaryota</taxon>
        <taxon>Sar</taxon>
        <taxon>Alveolata</taxon>
        <taxon>Colpodellida</taxon>
        <taxon>Vitrellaceae</taxon>
        <taxon>Vitrella</taxon>
    </lineage>
</organism>
<proteinExistence type="predicted"/>